<dbReference type="EMBL" id="JAAIUW010000002">
    <property type="protein sequence ID" value="KAF7841644.1"/>
    <property type="molecule type" value="Genomic_DNA"/>
</dbReference>
<accession>A0A834XB10</accession>
<name>A0A834XB10_9FABA</name>
<protein>
    <submittedName>
        <fullName evidence="1">Uncharacterized protein</fullName>
    </submittedName>
</protein>
<comment type="caution">
    <text evidence="1">The sequence shown here is derived from an EMBL/GenBank/DDBJ whole genome shotgun (WGS) entry which is preliminary data.</text>
</comment>
<organism evidence="1 2">
    <name type="scientific">Senna tora</name>
    <dbReference type="NCBI Taxonomy" id="362788"/>
    <lineage>
        <taxon>Eukaryota</taxon>
        <taxon>Viridiplantae</taxon>
        <taxon>Streptophyta</taxon>
        <taxon>Embryophyta</taxon>
        <taxon>Tracheophyta</taxon>
        <taxon>Spermatophyta</taxon>
        <taxon>Magnoliopsida</taxon>
        <taxon>eudicotyledons</taxon>
        <taxon>Gunneridae</taxon>
        <taxon>Pentapetalae</taxon>
        <taxon>rosids</taxon>
        <taxon>fabids</taxon>
        <taxon>Fabales</taxon>
        <taxon>Fabaceae</taxon>
        <taxon>Caesalpinioideae</taxon>
        <taxon>Cassia clade</taxon>
        <taxon>Senna</taxon>
    </lineage>
</organism>
<dbReference type="AlphaFoldDB" id="A0A834XB10"/>
<evidence type="ECO:0000313" key="2">
    <source>
        <dbReference type="Proteomes" id="UP000634136"/>
    </source>
</evidence>
<reference evidence="1" key="1">
    <citation type="submission" date="2020-09" db="EMBL/GenBank/DDBJ databases">
        <title>Genome-Enabled Discovery of Anthraquinone Biosynthesis in Senna tora.</title>
        <authorList>
            <person name="Kang S.-H."/>
            <person name="Pandey R.P."/>
            <person name="Lee C.-M."/>
            <person name="Sim J.-S."/>
            <person name="Jeong J.-T."/>
            <person name="Choi B.-S."/>
            <person name="Jung M."/>
            <person name="Ginzburg D."/>
            <person name="Zhao K."/>
            <person name="Won S.Y."/>
            <person name="Oh T.-J."/>
            <person name="Yu Y."/>
            <person name="Kim N.-H."/>
            <person name="Lee O.R."/>
            <person name="Lee T.-H."/>
            <person name="Bashyal P."/>
            <person name="Kim T.-S."/>
            <person name="Lee W.-H."/>
            <person name="Kawkins C."/>
            <person name="Kim C.-K."/>
            <person name="Kim J.S."/>
            <person name="Ahn B.O."/>
            <person name="Rhee S.Y."/>
            <person name="Sohng J.K."/>
        </authorList>
    </citation>
    <scope>NUCLEOTIDE SEQUENCE</scope>
    <source>
        <tissue evidence="1">Leaf</tissue>
    </source>
</reference>
<proteinExistence type="predicted"/>
<dbReference type="Proteomes" id="UP000634136">
    <property type="component" value="Unassembled WGS sequence"/>
</dbReference>
<keyword evidence="2" id="KW-1185">Reference proteome</keyword>
<gene>
    <name evidence="1" type="ORF">G2W53_003942</name>
</gene>
<sequence>MGHFPYINTAPRPIPEASVSRLNG</sequence>
<evidence type="ECO:0000313" key="1">
    <source>
        <dbReference type="EMBL" id="KAF7841644.1"/>
    </source>
</evidence>